<evidence type="ECO:0000313" key="2">
    <source>
        <dbReference type="Proteomes" id="UP000830768"/>
    </source>
</evidence>
<name>A0ACD3ZR09_FUSSC</name>
<accession>A0ACD3ZR09</accession>
<proteinExistence type="predicted"/>
<organism evidence="1 2">
    <name type="scientific">Fusarium solani subsp. cucurbitae</name>
    <name type="common">Neocosmosporum cucurbitae</name>
    <dbReference type="NCBI Taxonomy" id="2747967"/>
    <lineage>
        <taxon>Eukaryota</taxon>
        <taxon>Fungi</taxon>
        <taxon>Dikarya</taxon>
        <taxon>Ascomycota</taxon>
        <taxon>Pezizomycotina</taxon>
        <taxon>Sordariomycetes</taxon>
        <taxon>Hypocreomycetidae</taxon>
        <taxon>Hypocreales</taxon>
        <taxon>Nectriaceae</taxon>
        <taxon>Fusarium</taxon>
        <taxon>Fusarium solani species complex</taxon>
    </lineage>
</organism>
<reference evidence="1" key="1">
    <citation type="submission" date="2021-11" db="EMBL/GenBank/DDBJ databases">
        <title>Fusarium solani-melongenae Genome sequencing and assembly.</title>
        <authorList>
            <person name="Xie S."/>
            <person name="Huang L."/>
            <person name="Zhang X."/>
        </authorList>
    </citation>
    <scope>NUCLEOTIDE SEQUENCE</scope>
    <source>
        <strain evidence="1">CRI 24-3</strain>
    </source>
</reference>
<evidence type="ECO:0000313" key="1">
    <source>
        <dbReference type="EMBL" id="UPL03770.1"/>
    </source>
</evidence>
<sequence length="314" mass="35387">MGALTPEERTRLRAQQIQRLHAAHVEKGPRKFAEAITTADLNLARTLEPAWKHLGTDESEYPENWTLKKASLETVLRSFRRNAQQLIPGHVPDEVDVRANSKDQDQVANKTVATEATGNPPFPFHVNHQEIIPAPLARKHTDQDYQEKDEDAEDSLDDLVSAHFDHNDRDRSVRRNSPYPAFISGGLGPIVDHEIAGKATGFDFLSHSSSSRHGHHEPEVPQGNTNQPNMTMIGLQALVGSKDKEFHKMDNIVANLNKEWATLKQVAGDKEKFLQDTVKKLDAAQKKLRQSEKDKLVLIDEEQELVDMVKNMKL</sequence>
<protein>
    <submittedName>
        <fullName evidence="1">Uncharacterized protein</fullName>
    </submittedName>
</protein>
<dbReference type="EMBL" id="CP090041">
    <property type="protein sequence ID" value="UPL03770.1"/>
    <property type="molecule type" value="Genomic_DNA"/>
</dbReference>
<keyword evidence="2" id="KW-1185">Reference proteome</keyword>
<gene>
    <name evidence="1" type="ORF">LCI18_014704</name>
</gene>
<dbReference type="Proteomes" id="UP000830768">
    <property type="component" value="Chromosome 13"/>
</dbReference>